<reference evidence="1" key="1">
    <citation type="journal article" date="2021" name="PeerJ">
        <title>Extensive microbial diversity within the chicken gut microbiome revealed by metagenomics and culture.</title>
        <authorList>
            <person name="Gilroy R."/>
            <person name="Ravi A."/>
            <person name="Getino M."/>
            <person name="Pursley I."/>
            <person name="Horton D.L."/>
            <person name="Alikhan N.F."/>
            <person name="Baker D."/>
            <person name="Gharbi K."/>
            <person name="Hall N."/>
            <person name="Watson M."/>
            <person name="Adriaenssens E.M."/>
            <person name="Foster-Nyarko E."/>
            <person name="Jarju S."/>
            <person name="Secka A."/>
            <person name="Antonio M."/>
            <person name="Oren A."/>
            <person name="Chaudhuri R.R."/>
            <person name="La Ragione R."/>
            <person name="Hildebrand F."/>
            <person name="Pallen M.J."/>
        </authorList>
    </citation>
    <scope>NUCLEOTIDE SEQUENCE</scope>
    <source>
        <strain evidence="1">ChiBcec21-2208</strain>
    </source>
</reference>
<dbReference type="Gene3D" id="3.40.190.10">
    <property type="entry name" value="Periplasmic binding protein-like II"/>
    <property type="match status" value="1"/>
</dbReference>
<sequence>MFDSLDYLVLPPTIEDYSLMSDIIGQKLAAAAAGSMTVQQALDEAQSECEAQITLS</sequence>
<evidence type="ECO:0000313" key="2">
    <source>
        <dbReference type="Proteomes" id="UP000782880"/>
    </source>
</evidence>
<name>A0A921IL11_9FIRM</name>
<gene>
    <name evidence="1" type="ORF">K8V20_04195</name>
</gene>
<accession>A0A921IL11</accession>
<dbReference type="Proteomes" id="UP000782880">
    <property type="component" value="Unassembled WGS sequence"/>
</dbReference>
<proteinExistence type="predicted"/>
<dbReference type="AlphaFoldDB" id="A0A921IL11"/>
<dbReference type="EMBL" id="DYVE01000108">
    <property type="protein sequence ID" value="HJG27832.1"/>
    <property type="molecule type" value="Genomic_DNA"/>
</dbReference>
<protein>
    <submittedName>
        <fullName evidence="1">Uncharacterized protein</fullName>
    </submittedName>
</protein>
<comment type="caution">
    <text evidence="1">The sequence shown here is derived from an EMBL/GenBank/DDBJ whole genome shotgun (WGS) entry which is preliminary data.</text>
</comment>
<dbReference type="SUPFAM" id="SSF53850">
    <property type="entry name" value="Periplasmic binding protein-like II"/>
    <property type="match status" value="1"/>
</dbReference>
<organism evidence="1 2">
    <name type="scientific">Subdoligranulum variabile</name>
    <dbReference type="NCBI Taxonomy" id="214851"/>
    <lineage>
        <taxon>Bacteria</taxon>
        <taxon>Bacillati</taxon>
        <taxon>Bacillota</taxon>
        <taxon>Clostridia</taxon>
        <taxon>Eubacteriales</taxon>
        <taxon>Oscillospiraceae</taxon>
        <taxon>Subdoligranulum</taxon>
    </lineage>
</organism>
<evidence type="ECO:0000313" key="1">
    <source>
        <dbReference type="EMBL" id="HJG27832.1"/>
    </source>
</evidence>
<reference evidence="1" key="2">
    <citation type="submission" date="2021-09" db="EMBL/GenBank/DDBJ databases">
        <authorList>
            <person name="Gilroy R."/>
        </authorList>
    </citation>
    <scope>NUCLEOTIDE SEQUENCE</scope>
    <source>
        <strain evidence="1">ChiBcec21-2208</strain>
    </source>
</reference>